<gene>
    <name evidence="1" type="ORF">CKO25_19260</name>
</gene>
<comment type="caution">
    <text evidence="1">The sequence shown here is derived from an EMBL/GenBank/DDBJ whole genome shotgun (WGS) entry which is preliminary data.</text>
</comment>
<evidence type="ECO:0000313" key="2">
    <source>
        <dbReference type="Proteomes" id="UP001138802"/>
    </source>
</evidence>
<evidence type="ECO:0000313" key="1">
    <source>
        <dbReference type="EMBL" id="MBK1646737.1"/>
    </source>
</evidence>
<name>A0A9X0WL42_9GAMM</name>
<sequence>MFRVHQAAVMVLLESLGRGTALGPSAPCAGMVRCLPQVLVGSFKFPARPEASPGSIADGGVDDRY</sequence>
<proteinExistence type="predicted"/>
<dbReference type="EMBL" id="NRSD01000033">
    <property type="protein sequence ID" value="MBK1646737.1"/>
    <property type="molecule type" value="Genomic_DNA"/>
</dbReference>
<reference evidence="1 2" key="1">
    <citation type="journal article" date="2020" name="Microorganisms">
        <title>Osmotic Adaptation and Compatible Solute Biosynthesis of Phototrophic Bacteria as Revealed from Genome Analyses.</title>
        <authorList>
            <person name="Imhoff J.F."/>
            <person name="Rahn T."/>
            <person name="Kunzel S."/>
            <person name="Keller A."/>
            <person name="Neulinger S.C."/>
        </authorList>
    </citation>
    <scope>NUCLEOTIDE SEQUENCE [LARGE SCALE GENOMIC DNA]</scope>
    <source>
        <strain evidence="1 2">DSM 21303</strain>
    </source>
</reference>
<dbReference type="AlphaFoldDB" id="A0A9X0WL42"/>
<accession>A0A9X0WL42</accession>
<keyword evidence="2" id="KW-1185">Reference proteome</keyword>
<dbReference type="Proteomes" id="UP001138802">
    <property type="component" value="Unassembled WGS sequence"/>
</dbReference>
<protein>
    <submittedName>
        <fullName evidence="1">Uncharacterized protein</fullName>
    </submittedName>
</protein>
<organism evidence="1 2">
    <name type="scientific">Thiocapsa imhoffii</name>
    <dbReference type="NCBI Taxonomy" id="382777"/>
    <lineage>
        <taxon>Bacteria</taxon>
        <taxon>Pseudomonadati</taxon>
        <taxon>Pseudomonadota</taxon>
        <taxon>Gammaproteobacteria</taxon>
        <taxon>Chromatiales</taxon>
        <taxon>Chromatiaceae</taxon>
        <taxon>Thiocapsa</taxon>
    </lineage>
</organism>